<dbReference type="AlphaFoldDB" id="W2RNM8"/>
<feature type="region of interest" description="Disordered" evidence="1">
    <location>
        <begin position="1"/>
        <end position="46"/>
    </location>
</feature>
<evidence type="ECO:0000259" key="6">
    <source>
        <dbReference type="Pfam" id="PF24519"/>
    </source>
</evidence>
<dbReference type="RefSeq" id="XP_008720079.1">
    <property type="nucleotide sequence ID" value="XM_008721857.1"/>
</dbReference>
<feature type="domain" description="Nucleoporin POM152 ninth Ig-like" evidence="7">
    <location>
        <begin position="1084"/>
        <end position="1164"/>
    </location>
</feature>
<gene>
    <name evidence="8" type="ORF">HMPREF1541_07533</name>
</gene>
<dbReference type="Pfam" id="PF24312">
    <property type="entry name" value="Ig-like_POM152"/>
    <property type="match status" value="3"/>
</dbReference>
<reference evidence="8 9" key="1">
    <citation type="submission" date="2013-03" db="EMBL/GenBank/DDBJ databases">
        <title>The Genome Sequence of Phialophora europaea CBS 101466.</title>
        <authorList>
            <consortium name="The Broad Institute Genomics Platform"/>
            <person name="Cuomo C."/>
            <person name="de Hoog S."/>
            <person name="Gorbushina A."/>
            <person name="Walker B."/>
            <person name="Young S.K."/>
            <person name="Zeng Q."/>
            <person name="Gargeya S."/>
            <person name="Fitzgerald M."/>
            <person name="Haas B."/>
            <person name="Abouelleil A."/>
            <person name="Allen A.W."/>
            <person name="Alvarado L."/>
            <person name="Arachchi H.M."/>
            <person name="Berlin A.M."/>
            <person name="Chapman S.B."/>
            <person name="Gainer-Dewar J."/>
            <person name="Goldberg J."/>
            <person name="Griggs A."/>
            <person name="Gujja S."/>
            <person name="Hansen M."/>
            <person name="Howarth C."/>
            <person name="Imamovic A."/>
            <person name="Ireland A."/>
            <person name="Larimer J."/>
            <person name="McCowan C."/>
            <person name="Murphy C."/>
            <person name="Pearson M."/>
            <person name="Poon T.W."/>
            <person name="Priest M."/>
            <person name="Roberts A."/>
            <person name="Saif S."/>
            <person name="Shea T."/>
            <person name="Sisk P."/>
            <person name="Sykes S."/>
            <person name="Wortman J."/>
            <person name="Nusbaum C."/>
            <person name="Birren B."/>
        </authorList>
    </citation>
    <scope>NUCLEOTIDE SEQUENCE [LARGE SCALE GENOMIC DNA]</scope>
    <source>
        <strain evidence="8 9">CBS 101466</strain>
    </source>
</reference>
<keyword evidence="2" id="KW-1133">Transmembrane helix</keyword>
<keyword evidence="2" id="KW-0812">Transmembrane</keyword>
<dbReference type="Pfam" id="PF24097">
    <property type="entry name" value="TMD_POM152"/>
    <property type="match status" value="1"/>
</dbReference>
<feature type="domain" description="Nucleoporin POM152 N-terminal transmembrane" evidence="4">
    <location>
        <begin position="72"/>
        <end position="155"/>
    </location>
</feature>
<proteinExistence type="predicted"/>
<feature type="compositionally biased region" description="Low complexity" evidence="1">
    <location>
        <begin position="16"/>
        <end position="31"/>
    </location>
</feature>
<evidence type="ECO:0000259" key="5">
    <source>
        <dbReference type="Pfam" id="PF24312"/>
    </source>
</evidence>
<dbReference type="HOGENOM" id="CLU_002415_0_0_1"/>
<keyword evidence="9" id="KW-1185">Reference proteome</keyword>
<dbReference type="eggNOG" id="ENOG502QQ5B">
    <property type="taxonomic scope" value="Eukaryota"/>
</dbReference>
<dbReference type="InterPro" id="IPR056544">
    <property type="entry name" value="Ig_POM152"/>
</dbReference>
<dbReference type="GO" id="GO:0006999">
    <property type="term" value="P:nuclear pore organization"/>
    <property type="evidence" value="ECO:0007669"/>
    <property type="project" value="TreeGrafter"/>
</dbReference>
<feature type="domain" description="Nucleoporin POM152 Ig-like" evidence="5">
    <location>
        <begin position="1182"/>
        <end position="1254"/>
    </location>
</feature>
<keyword evidence="2" id="KW-0472">Membrane</keyword>
<evidence type="ECO:0000259" key="4">
    <source>
        <dbReference type="Pfam" id="PF24097"/>
    </source>
</evidence>
<organism evidence="8 9">
    <name type="scientific">Cyphellophora europaea (strain CBS 101466)</name>
    <name type="common">Phialophora europaea</name>
    <dbReference type="NCBI Taxonomy" id="1220924"/>
    <lineage>
        <taxon>Eukaryota</taxon>
        <taxon>Fungi</taxon>
        <taxon>Dikarya</taxon>
        <taxon>Ascomycota</taxon>
        <taxon>Pezizomycotina</taxon>
        <taxon>Eurotiomycetes</taxon>
        <taxon>Chaetothyriomycetidae</taxon>
        <taxon>Chaetothyriales</taxon>
        <taxon>Cyphellophoraceae</taxon>
        <taxon>Cyphellophora</taxon>
    </lineage>
</organism>
<feature type="region of interest" description="Disordered" evidence="1">
    <location>
        <begin position="1209"/>
        <end position="1233"/>
    </location>
</feature>
<protein>
    <recommendedName>
        <fullName evidence="10">Nucleoporin Pom152</fullName>
    </recommendedName>
</protein>
<dbReference type="Pfam" id="PF24519">
    <property type="entry name" value="Ig-like_Pom152_1"/>
    <property type="match status" value="1"/>
</dbReference>
<evidence type="ECO:0000313" key="9">
    <source>
        <dbReference type="Proteomes" id="UP000030752"/>
    </source>
</evidence>
<evidence type="ECO:0000313" key="8">
    <source>
        <dbReference type="EMBL" id="ETN37910.1"/>
    </source>
</evidence>
<feature type="transmembrane region" description="Helical" evidence="2">
    <location>
        <begin position="139"/>
        <end position="163"/>
    </location>
</feature>
<dbReference type="InterPro" id="IPR056541">
    <property type="entry name" value="Ig-like_POM152"/>
</dbReference>
<dbReference type="STRING" id="1220924.W2RNM8"/>
<evidence type="ECO:0000256" key="2">
    <source>
        <dbReference type="SAM" id="Phobius"/>
    </source>
</evidence>
<evidence type="ECO:0000256" key="1">
    <source>
        <dbReference type="SAM" id="MobiDB-lite"/>
    </source>
</evidence>
<accession>W2RNM8</accession>
<evidence type="ECO:0008006" key="10">
    <source>
        <dbReference type="Google" id="ProtNLM"/>
    </source>
</evidence>
<feature type="transmembrane region" description="Helical" evidence="2">
    <location>
        <begin position="108"/>
        <end position="127"/>
    </location>
</feature>
<dbReference type="EMBL" id="KB822723">
    <property type="protein sequence ID" value="ETN37910.1"/>
    <property type="molecule type" value="Genomic_DNA"/>
</dbReference>
<dbReference type="FunCoup" id="W2RNM8">
    <property type="interactions" value="78"/>
</dbReference>
<dbReference type="PANTHER" id="PTHR28206:SF1">
    <property type="entry name" value="NUCLEOPORIN POM152"/>
    <property type="match status" value="1"/>
</dbReference>
<feature type="domain" description="Nucleoporin POM152 Ig-like" evidence="5">
    <location>
        <begin position="763"/>
        <end position="848"/>
    </location>
</feature>
<dbReference type="Pfam" id="PF23664">
    <property type="entry name" value="Ig_Pom152"/>
    <property type="match status" value="2"/>
</dbReference>
<name>W2RNM8_CYPE1</name>
<feature type="domain" description="Nucleoporin POM152 immunoglobulin-like" evidence="3">
    <location>
        <begin position="562"/>
        <end position="664"/>
    </location>
</feature>
<dbReference type="VEuPathDB" id="FungiDB:HMPREF1541_07533"/>
<evidence type="ECO:0000259" key="7">
    <source>
        <dbReference type="Pfam" id="PF24527"/>
    </source>
</evidence>
<sequence>MNETPRLRSAFPNTPRTGARSRTATSSNRTSYGSTQSSSPFDRTSPAAKPIRVLAQSEKKKDDRLIPFDVLDAPTQRFYVVAFYVLLGAWRLYNAYYVSGDLDSTWYFMQWCGTDAAFLIVLSWLQIPWLEFSFTTTVVLFVLHVIANAFLMYHIPIPLFWWVSGLAKLFWDRELSISGQGVKPADILHNSSIILGKQIIHILPEGSAILNPQKQSFCIDAETPFVDLPIQINQTAPILIELTRYDIGGEEEEKLEIKAKQARALKKHADKGYPKSETNTPRMLRHRVSKTGLYRLEKVIDESNLEVRRRSYDVAVVDCPSAFVTTSAEHGCTGDLSKTSIGVNGVPPFKVKYSKRINQQQFSSIVQSIQAPNADDYLAPDGTSNVVLDPSRPQLGWTQSTSVSFDINEALNKNGSWTYIVEDVEDGLGNKIDYDLTNDKEMSRAHRSSSLTVHNRPVVDLVGCSSERPLKVAKEDTVALPVRIRPVGQIAPSDWPMKLKYSFMADAEGQVPTIEDVSFALVNSKESSLPRINKAGKYMVDSIETQYCRGEVVEPSSCSLFNPPRPMMSIDSEDIFDKCAGNPIGMTVNLDFTGSPPFKVRYSVEHNGKASPKVQEFNSMRGQLEFREKSAGSYVYRFLGISDEVYNDVSLKEKDMTLRQDIRPPATANFADGKKLLEACFGQSVQLPVRFAGEGPWDLDYEIVHNGKRKKHNKHSGEEFNLVELAEQSDGGDYTIILTGVQDRLKCKTSLQEERTVRIRPEQPQAAFGDIDGKRIIRALDGKAVKIPLRLKGFAPWSVQIKNLEDGSRAVEQTFNQPNGVYSVDRPGTYEIVSVRDMCPGFVNPRANTFTVTAVPRPVLKIQDDEAHDERSNTYRKPAVCQGDDSSLGLGLAGNPPYRLKYSQKFDPVKGAAAISNKPLSVAGNSASINLETGKAGEYTYVFNELSDDRYGHDKRHFHEIAVKQKVHSLPTAKFSSPGRTYGYCKDDPSFSGSPESETIPLTFSGTPPFSVELGIGHYGVASKPEIVRLRDIPTTSYNWAVSRSSLEVGTHSLLIRSIKDANGCQNFYESDTSAVKIAVSSPPTIIPLESAADYCVGEHVSFSLSGQAPFEVFYNFQNRERKAKVTGSEFRRIAESPGEFTVTGISDSAMGSGKCRARKDITKFIHPYPSVKISHGRTLVSDIHEGGEVEIEFEFTGTPPFEFTYTRSENTKKGQRPRVLETRHDSSSDFSKRVRASDEGTYEVVAIKDRYCAYARDNQAYSGKGQKMLQY</sequence>
<dbReference type="InterPro" id="IPR037701">
    <property type="entry name" value="Pom152"/>
</dbReference>
<dbReference type="Pfam" id="PF24527">
    <property type="entry name" value="Ig-like_Pom152_9"/>
    <property type="match status" value="1"/>
</dbReference>
<feature type="transmembrane region" description="Helical" evidence="2">
    <location>
        <begin position="78"/>
        <end position="96"/>
    </location>
</feature>
<dbReference type="InterPro" id="IPR056543">
    <property type="entry name" value="Ig-like_POM152_9th"/>
</dbReference>
<feature type="domain" description="Nucleoporin POM152 first Ig-like" evidence="6">
    <location>
        <begin position="207"/>
        <end position="316"/>
    </location>
</feature>
<dbReference type="GeneID" id="19974872"/>
<dbReference type="GO" id="GO:0006606">
    <property type="term" value="P:protein import into nucleus"/>
    <property type="evidence" value="ECO:0007669"/>
    <property type="project" value="TreeGrafter"/>
</dbReference>
<dbReference type="OrthoDB" id="5529162at2759"/>
<feature type="compositionally biased region" description="Basic and acidic residues" evidence="1">
    <location>
        <begin position="1219"/>
        <end position="1233"/>
    </location>
</feature>
<dbReference type="InParanoid" id="W2RNM8"/>
<feature type="domain" description="Nucleoporin POM152 Ig-like" evidence="5">
    <location>
        <begin position="456"/>
        <end position="558"/>
    </location>
</feature>
<dbReference type="GO" id="GO:0017056">
    <property type="term" value="F:structural constituent of nuclear pore"/>
    <property type="evidence" value="ECO:0007669"/>
    <property type="project" value="InterPro"/>
</dbReference>
<dbReference type="Proteomes" id="UP000030752">
    <property type="component" value="Unassembled WGS sequence"/>
</dbReference>
<dbReference type="InterPro" id="IPR056540">
    <property type="entry name" value="TMD_POM152"/>
</dbReference>
<dbReference type="InterPro" id="IPR056542">
    <property type="entry name" value="Ig-like_POM152_1st"/>
</dbReference>
<feature type="domain" description="Nucleoporin POM152 immunoglobulin-like" evidence="3">
    <location>
        <begin position="881"/>
        <end position="968"/>
    </location>
</feature>
<dbReference type="PANTHER" id="PTHR28206">
    <property type="entry name" value="NUCLEOPORIN POM152"/>
    <property type="match status" value="1"/>
</dbReference>
<evidence type="ECO:0000259" key="3">
    <source>
        <dbReference type="Pfam" id="PF23664"/>
    </source>
</evidence>
<dbReference type="GO" id="GO:0070762">
    <property type="term" value="C:nuclear pore transmembrane ring"/>
    <property type="evidence" value="ECO:0007669"/>
    <property type="project" value="TreeGrafter"/>
</dbReference>
<feature type="compositionally biased region" description="Polar residues" evidence="1">
    <location>
        <begin position="32"/>
        <end position="42"/>
    </location>
</feature>